<dbReference type="AlphaFoldDB" id="A0A914QHA5"/>
<feature type="transmembrane region" description="Helical" evidence="1">
    <location>
        <begin position="104"/>
        <end position="123"/>
    </location>
</feature>
<protein>
    <submittedName>
        <fullName evidence="3">Uncharacterized protein</fullName>
    </submittedName>
</protein>
<evidence type="ECO:0000256" key="1">
    <source>
        <dbReference type="SAM" id="Phobius"/>
    </source>
</evidence>
<name>A0A914QHA5_9BILA</name>
<dbReference type="WBParaSite" id="PDA_v2.g31297.t1">
    <property type="protein sequence ID" value="PDA_v2.g31297.t1"/>
    <property type="gene ID" value="PDA_v2.g31297"/>
</dbReference>
<reference evidence="3" key="1">
    <citation type="submission" date="2022-11" db="UniProtKB">
        <authorList>
            <consortium name="WormBaseParasite"/>
        </authorList>
    </citation>
    <scope>IDENTIFICATION</scope>
</reference>
<feature type="transmembrane region" description="Helical" evidence="1">
    <location>
        <begin position="64"/>
        <end position="83"/>
    </location>
</feature>
<feature type="transmembrane region" description="Helical" evidence="1">
    <location>
        <begin position="155"/>
        <end position="174"/>
    </location>
</feature>
<proteinExistence type="predicted"/>
<feature type="transmembrane region" description="Helical" evidence="1">
    <location>
        <begin position="129"/>
        <end position="148"/>
    </location>
</feature>
<organism evidence="2 3">
    <name type="scientific">Panagrolaimus davidi</name>
    <dbReference type="NCBI Taxonomy" id="227884"/>
    <lineage>
        <taxon>Eukaryota</taxon>
        <taxon>Metazoa</taxon>
        <taxon>Ecdysozoa</taxon>
        <taxon>Nematoda</taxon>
        <taxon>Chromadorea</taxon>
        <taxon>Rhabditida</taxon>
        <taxon>Tylenchina</taxon>
        <taxon>Panagrolaimomorpha</taxon>
        <taxon>Panagrolaimoidea</taxon>
        <taxon>Panagrolaimidae</taxon>
        <taxon>Panagrolaimus</taxon>
    </lineage>
</organism>
<accession>A0A914QHA5</accession>
<evidence type="ECO:0000313" key="2">
    <source>
        <dbReference type="Proteomes" id="UP000887578"/>
    </source>
</evidence>
<keyword evidence="2" id="KW-1185">Reference proteome</keyword>
<keyword evidence="1" id="KW-0812">Transmembrane</keyword>
<dbReference type="Proteomes" id="UP000887578">
    <property type="component" value="Unplaced"/>
</dbReference>
<keyword evidence="1" id="KW-1133">Transmembrane helix</keyword>
<evidence type="ECO:0000313" key="3">
    <source>
        <dbReference type="WBParaSite" id="PDA_v2.g31297.t1"/>
    </source>
</evidence>
<sequence length="210" mass="23381">MSDKFLFSRIDGCQSTPGSIHNTPATVSQSTPYHKRRSERLIYDLIFDAFIAPVIAIIRACTALFFNILLLFGLTYGSVYCIARIFQLINVEEIYSNYRFDITLVLGIFGTAIILFFYCWLIIEEPSKLFGSFNGASAALLGAIGILAGYESSNAIGIFTAFGACISALIYWIFIEPNQKTLSSLLTHHYGQVSNLKLSDKSKDVKNKNK</sequence>
<keyword evidence="1" id="KW-0472">Membrane</keyword>